<keyword evidence="3" id="KW-1185">Reference proteome</keyword>
<dbReference type="Proteomes" id="UP000094578">
    <property type="component" value="Unassembled WGS sequence"/>
</dbReference>
<feature type="transmembrane region" description="Helical" evidence="1">
    <location>
        <begin position="210"/>
        <end position="228"/>
    </location>
</feature>
<evidence type="ECO:0000313" key="2">
    <source>
        <dbReference type="EMBL" id="ODP26166.1"/>
    </source>
</evidence>
<feature type="transmembrane region" description="Helical" evidence="1">
    <location>
        <begin position="177"/>
        <end position="198"/>
    </location>
</feature>
<protein>
    <recommendedName>
        <fullName evidence="4">SMODS and SLOG-associating 2TM effector domain-containing protein</fullName>
    </recommendedName>
</protein>
<reference evidence="2 3" key="1">
    <citation type="submission" date="2016-08" db="EMBL/GenBank/DDBJ databases">
        <title>Genome sequencing of Paenibacillus sp. TI45-13ar, isolated from Korean traditional nuruk.</title>
        <authorList>
            <person name="Kim S.-J."/>
        </authorList>
    </citation>
    <scope>NUCLEOTIDE SEQUENCE [LARGE SCALE GENOMIC DNA]</scope>
    <source>
        <strain evidence="2 3">TI45-13ar</strain>
    </source>
</reference>
<dbReference type="RefSeq" id="WP_069329797.1">
    <property type="nucleotide sequence ID" value="NZ_MDER01000093.1"/>
</dbReference>
<feature type="transmembrane region" description="Helical" evidence="1">
    <location>
        <begin position="12"/>
        <end position="30"/>
    </location>
</feature>
<accession>A0A1E3KXF1</accession>
<name>A0A1E3KXF1_9BACL</name>
<keyword evidence="1" id="KW-0812">Transmembrane</keyword>
<organism evidence="2 3">
    <name type="scientific">Paenibacillus nuruki</name>
    <dbReference type="NCBI Taxonomy" id="1886670"/>
    <lineage>
        <taxon>Bacteria</taxon>
        <taxon>Bacillati</taxon>
        <taxon>Bacillota</taxon>
        <taxon>Bacilli</taxon>
        <taxon>Bacillales</taxon>
        <taxon>Paenibacillaceae</taxon>
        <taxon>Paenibacillus</taxon>
    </lineage>
</organism>
<keyword evidence="1" id="KW-1133">Transmembrane helix</keyword>
<proteinExistence type="predicted"/>
<dbReference type="EMBL" id="MDER01000093">
    <property type="protein sequence ID" value="ODP26166.1"/>
    <property type="molecule type" value="Genomic_DNA"/>
</dbReference>
<comment type="caution">
    <text evidence="2">The sequence shown here is derived from an EMBL/GenBank/DDBJ whole genome shotgun (WGS) entry which is preliminary data.</text>
</comment>
<evidence type="ECO:0000313" key="3">
    <source>
        <dbReference type="Proteomes" id="UP000094578"/>
    </source>
</evidence>
<keyword evidence="1" id="KW-0472">Membrane</keyword>
<evidence type="ECO:0008006" key="4">
    <source>
        <dbReference type="Google" id="ProtNLM"/>
    </source>
</evidence>
<dbReference type="STRING" id="1886670.PTI45_04488"/>
<sequence>MLDTLKSLIPYWPYITAILTLLTIITGYLGQRSHKRYEFFITKTEDNIKKWYPLIKQMNDVIKETDQRKKSNGFITVMELLQNKDSPIVTEFDSNVSLSYTHLQERYDRYKKEINQENLNQLWNAFKEFVVYTEESSKERQQTLYARHRWYNTIGSKDFSGKITIYVRKLMEQICRLLGLTSLTLIIVLVIFMPGIFIENKVKIEDVVSTFFILLLLAIISIGTEIALRAFNLPNKKLTYYATSETEFKKLKKQRTNVEYKIKQEENPQLYL</sequence>
<evidence type="ECO:0000256" key="1">
    <source>
        <dbReference type="SAM" id="Phobius"/>
    </source>
</evidence>
<dbReference type="AlphaFoldDB" id="A0A1E3KXF1"/>
<gene>
    <name evidence="2" type="ORF">PTI45_04488</name>
</gene>